<keyword evidence="1" id="KW-0540">Nuclease</keyword>
<protein>
    <submittedName>
        <fullName evidence="1">Exonuclease</fullName>
    </submittedName>
</protein>
<proteinExistence type="predicted"/>
<dbReference type="EMBL" id="JBHSBL010000019">
    <property type="protein sequence ID" value="MFC4068375.1"/>
    <property type="molecule type" value="Genomic_DNA"/>
</dbReference>
<dbReference type="InterPro" id="IPR012337">
    <property type="entry name" value="RNaseH-like_sf"/>
</dbReference>
<sequence>MPETAGNRDEWIYVVTDIEVDGPWPGANSMRSFASVAVTADGEERGAFEAVLEPLPGAAPNPDTYAWFQTHPEAWAAATTDPQPIPQVLTRYVAWVQSLPGPRMFTASPIAFDGNWVDYYLRRFTPYGVIQGPYEKDRLFDGPGLCLRSYAAAVVGRPVAEISAGSLPAEWYGDIPHTHRAIDDARGYAHLLGVLFRRARALQAPAG</sequence>
<organism evidence="1 2">
    <name type="scientific">Actinoplanes subglobosus</name>
    <dbReference type="NCBI Taxonomy" id="1547892"/>
    <lineage>
        <taxon>Bacteria</taxon>
        <taxon>Bacillati</taxon>
        <taxon>Actinomycetota</taxon>
        <taxon>Actinomycetes</taxon>
        <taxon>Micromonosporales</taxon>
        <taxon>Micromonosporaceae</taxon>
        <taxon>Actinoplanes</taxon>
    </lineage>
</organism>
<dbReference type="Gene3D" id="3.30.420.10">
    <property type="entry name" value="Ribonuclease H-like superfamily/Ribonuclease H"/>
    <property type="match status" value="1"/>
</dbReference>
<keyword evidence="1" id="KW-0269">Exonuclease</keyword>
<gene>
    <name evidence="1" type="ORF">ACFO0C_25895</name>
</gene>
<dbReference type="SUPFAM" id="SSF53098">
    <property type="entry name" value="Ribonuclease H-like"/>
    <property type="match status" value="1"/>
</dbReference>
<dbReference type="InterPro" id="IPR036397">
    <property type="entry name" value="RNaseH_sf"/>
</dbReference>
<dbReference type="GO" id="GO:0004527">
    <property type="term" value="F:exonuclease activity"/>
    <property type="evidence" value="ECO:0007669"/>
    <property type="project" value="UniProtKB-KW"/>
</dbReference>
<dbReference type="Proteomes" id="UP001595867">
    <property type="component" value="Unassembled WGS sequence"/>
</dbReference>
<reference evidence="2" key="1">
    <citation type="journal article" date="2019" name="Int. J. Syst. Evol. Microbiol.">
        <title>The Global Catalogue of Microorganisms (GCM) 10K type strain sequencing project: providing services to taxonomists for standard genome sequencing and annotation.</title>
        <authorList>
            <consortium name="The Broad Institute Genomics Platform"/>
            <consortium name="The Broad Institute Genome Sequencing Center for Infectious Disease"/>
            <person name="Wu L."/>
            <person name="Ma J."/>
        </authorList>
    </citation>
    <scope>NUCLEOTIDE SEQUENCE [LARGE SCALE GENOMIC DNA]</scope>
    <source>
        <strain evidence="2">TBRC 5832</strain>
    </source>
</reference>
<evidence type="ECO:0000313" key="1">
    <source>
        <dbReference type="EMBL" id="MFC4068375.1"/>
    </source>
</evidence>
<keyword evidence="2" id="KW-1185">Reference proteome</keyword>
<accession>A0ABV8IX71</accession>
<name>A0ABV8IX71_9ACTN</name>
<comment type="caution">
    <text evidence="1">The sequence shown here is derived from an EMBL/GenBank/DDBJ whole genome shotgun (WGS) entry which is preliminary data.</text>
</comment>
<dbReference type="RefSeq" id="WP_378069275.1">
    <property type="nucleotide sequence ID" value="NZ_JBHSBL010000019.1"/>
</dbReference>
<evidence type="ECO:0000313" key="2">
    <source>
        <dbReference type="Proteomes" id="UP001595867"/>
    </source>
</evidence>
<keyword evidence="1" id="KW-0378">Hydrolase</keyword>